<keyword evidence="2" id="KW-1185">Reference proteome</keyword>
<accession>A0A2K6TNT7</accession>
<dbReference type="Proteomes" id="UP000233220">
    <property type="component" value="Unplaced"/>
</dbReference>
<sequence>VHWKEDAVKPHKQGTRLMFTLLPVDHLGEGKCPHLQSLRHNKQYALTLTKARGCGECSTCFCKEEKSECQRSEETFPRSFHHQIMSALTISTFCAKPRFKQLFKGTVEEMSQM</sequence>
<dbReference type="OMA" id="ECSTCFC"/>
<dbReference type="AlphaFoldDB" id="A0A2K6TNT7"/>
<reference evidence="1" key="1">
    <citation type="submission" date="2025-08" db="UniProtKB">
        <authorList>
            <consortium name="Ensembl"/>
        </authorList>
    </citation>
    <scope>IDENTIFICATION</scope>
</reference>
<evidence type="ECO:0000313" key="1">
    <source>
        <dbReference type="Ensembl" id="ENSSBOP00000021323.1"/>
    </source>
</evidence>
<dbReference type="InterPro" id="IPR040821">
    <property type="entry name" value="LINC02914-like"/>
</dbReference>
<dbReference type="GeneTree" id="ENSGT00390000012366"/>
<dbReference type="Pfam" id="PF17698">
    <property type="entry name" value="DUF5544"/>
    <property type="match status" value="1"/>
</dbReference>
<name>A0A2K6TNT7_SAIBB</name>
<dbReference type="Ensembl" id="ENSSBOT00000038159.1">
    <property type="protein sequence ID" value="ENSSBOP00000021323.1"/>
    <property type="gene ID" value="ENSSBOG00000027210.1"/>
</dbReference>
<protein>
    <submittedName>
        <fullName evidence="1">Uncharacterized protein</fullName>
    </submittedName>
</protein>
<organism evidence="1 2">
    <name type="scientific">Saimiri boliviensis boliviensis</name>
    <name type="common">Bolivian squirrel monkey</name>
    <dbReference type="NCBI Taxonomy" id="39432"/>
    <lineage>
        <taxon>Eukaryota</taxon>
        <taxon>Metazoa</taxon>
        <taxon>Chordata</taxon>
        <taxon>Craniata</taxon>
        <taxon>Vertebrata</taxon>
        <taxon>Euteleostomi</taxon>
        <taxon>Mammalia</taxon>
        <taxon>Eutheria</taxon>
        <taxon>Euarchontoglires</taxon>
        <taxon>Primates</taxon>
        <taxon>Haplorrhini</taxon>
        <taxon>Platyrrhini</taxon>
        <taxon>Cebidae</taxon>
        <taxon>Saimiriinae</taxon>
        <taxon>Saimiri</taxon>
    </lineage>
</organism>
<evidence type="ECO:0000313" key="2">
    <source>
        <dbReference type="Proteomes" id="UP000233220"/>
    </source>
</evidence>
<proteinExistence type="predicted"/>
<reference evidence="1" key="2">
    <citation type="submission" date="2025-09" db="UniProtKB">
        <authorList>
            <consortium name="Ensembl"/>
        </authorList>
    </citation>
    <scope>IDENTIFICATION</scope>
</reference>